<name>A0ABU6C4U3_9ACTN</name>
<dbReference type="Proteomes" id="UP001352223">
    <property type="component" value="Unassembled WGS sequence"/>
</dbReference>
<comment type="caution">
    <text evidence="1">The sequence shown here is derived from an EMBL/GenBank/DDBJ whole genome shotgun (WGS) entry which is preliminary data.</text>
</comment>
<sequence length="160" mass="17272">MCISLAAARVEPCCRDERDDVAASISLTELSELGLDAVRYLNVWEASGSISLAIKPDVITGVQSIPIPEALEPVDELPPPLIGALQDLERRDEAPATAGERRQRSYDLRPELENTLVAQFLPTVNLEVATKTHKQSLIPTVETVVILSGTLAFSHSTPGC</sequence>
<dbReference type="RefSeq" id="WP_324766619.1">
    <property type="nucleotide sequence ID" value="NZ_BAAATS010000023.1"/>
</dbReference>
<evidence type="ECO:0000313" key="2">
    <source>
        <dbReference type="Proteomes" id="UP001352223"/>
    </source>
</evidence>
<dbReference type="EMBL" id="JAOZYB010000022">
    <property type="protein sequence ID" value="MEB3959637.1"/>
    <property type="molecule type" value="Genomic_DNA"/>
</dbReference>
<protein>
    <submittedName>
        <fullName evidence="1">Uncharacterized protein</fullName>
    </submittedName>
</protein>
<gene>
    <name evidence="1" type="ORF">OKJ48_05140</name>
</gene>
<organism evidence="1 2">
    <name type="scientific">Streptomyces kunmingensis</name>
    <dbReference type="NCBI Taxonomy" id="68225"/>
    <lineage>
        <taxon>Bacteria</taxon>
        <taxon>Bacillati</taxon>
        <taxon>Actinomycetota</taxon>
        <taxon>Actinomycetes</taxon>
        <taxon>Kitasatosporales</taxon>
        <taxon>Streptomycetaceae</taxon>
        <taxon>Streptomyces</taxon>
    </lineage>
</organism>
<reference evidence="1 2" key="1">
    <citation type="submission" date="2022-10" db="EMBL/GenBank/DDBJ databases">
        <authorList>
            <person name="Xie J."/>
            <person name="Shen N."/>
        </authorList>
    </citation>
    <scope>NUCLEOTIDE SEQUENCE [LARGE SCALE GENOMIC DNA]</scope>
    <source>
        <strain evidence="1 2">DSM 41681</strain>
    </source>
</reference>
<proteinExistence type="predicted"/>
<accession>A0ABU6C4U3</accession>
<evidence type="ECO:0000313" key="1">
    <source>
        <dbReference type="EMBL" id="MEB3959637.1"/>
    </source>
</evidence>
<keyword evidence="2" id="KW-1185">Reference proteome</keyword>